<organism evidence="1 2">
    <name type="scientific">Pseudomonas paralactis</name>
    <dbReference type="NCBI Taxonomy" id="1615673"/>
    <lineage>
        <taxon>Bacteria</taxon>
        <taxon>Pseudomonadati</taxon>
        <taxon>Pseudomonadota</taxon>
        <taxon>Gammaproteobacteria</taxon>
        <taxon>Pseudomonadales</taxon>
        <taxon>Pseudomonadaceae</taxon>
        <taxon>Pseudomonas</taxon>
    </lineage>
</organism>
<gene>
    <name evidence="1" type="ORF">YA0871_02740</name>
</gene>
<proteinExistence type="predicted"/>
<protein>
    <submittedName>
        <fullName evidence="1">Ash family protein</fullName>
    </submittedName>
</protein>
<accession>A0ABS0UU66</accession>
<name>A0ABS0UU66_9PSED</name>
<dbReference type="Proteomes" id="UP000607562">
    <property type="component" value="Unassembled WGS sequence"/>
</dbReference>
<dbReference type="EMBL" id="JAEILM010000007">
    <property type="protein sequence ID" value="MBI6631564.1"/>
    <property type="molecule type" value="Genomic_DNA"/>
</dbReference>
<comment type="caution">
    <text evidence="1">The sequence shown here is derived from an EMBL/GenBank/DDBJ whole genome shotgun (WGS) entry which is preliminary data.</text>
</comment>
<reference evidence="1 2" key="1">
    <citation type="submission" date="2020-12" db="EMBL/GenBank/DDBJ databases">
        <title>Comparative genomic insights into the epidemiology and virulence of plant pathogenic Pseudomonads from Turkey.</title>
        <authorList>
            <person name="Dillon M."/>
            <person name="Ruiz-Bedoya T."/>
            <person name="Bendalovic-Torma C."/>
            <person name="Guttman K.M."/>
            <person name="Kwak H."/>
            <person name="Middleton M.A."/>
            <person name="Wang P.W."/>
            <person name="Horuz S."/>
            <person name="Aysan Y."/>
            <person name="Guttman D.S."/>
        </authorList>
    </citation>
    <scope>NUCLEOTIDE SEQUENCE [LARGE SCALE GENOMIC DNA]</scope>
    <source>
        <strain evidence="1 2">Marul_2_1</strain>
    </source>
</reference>
<keyword evidence="2" id="KW-1185">Reference proteome</keyword>
<sequence length="56" mass="6075">MSASAPVVCFMVAVCGRPSGLPGSSYPRSANPHTATTHFVSQRMAVVLFRYEEYLP</sequence>
<evidence type="ECO:0000313" key="1">
    <source>
        <dbReference type="EMBL" id="MBI6631564.1"/>
    </source>
</evidence>
<evidence type="ECO:0000313" key="2">
    <source>
        <dbReference type="Proteomes" id="UP000607562"/>
    </source>
</evidence>